<protein>
    <submittedName>
        <fullName evidence="1">Uncharacterized protein</fullName>
    </submittedName>
</protein>
<name>A0AAD9V979_ACRCE</name>
<accession>A0AAD9V979</accession>
<dbReference type="PANTHER" id="PTHR47331">
    <property type="entry name" value="PHD-TYPE DOMAIN-CONTAINING PROTEIN"/>
    <property type="match status" value="1"/>
</dbReference>
<proteinExistence type="predicted"/>
<sequence length="268" mass="30822">MVITSWSISLKEGHYQIDLPWKDNVPCLLNNRAMAEHRLKLLCKTLLKNPDLCSKKFIESVPSLQRAVSVKDPRLNHLPRLKKIIAWILCYRDNLRSAVEQHRSGYKAVTKKTNIVPITLDELRNAEKEIVRHVQEENFKEELAIPSSGEQISKRQVKELSKIVKLDPRPVVCQREDSQWTLPAACKASTHFAKVSPHLPLIGWNMSMVPEQTCEDICKPALPAREEHVVDQKMADLALYRISPDKPSFIYVKSTHWPVPDSPWKNRS</sequence>
<comment type="caution">
    <text evidence="1">The sequence shown here is derived from an EMBL/GenBank/DDBJ whole genome shotgun (WGS) entry which is preliminary data.</text>
</comment>
<dbReference type="PANTHER" id="PTHR47331:SF1">
    <property type="entry name" value="GAG-LIKE PROTEIN"/>
    <property type="match status" value="1"/>
</dbReference>
<evidence type="ECO:0000313" key="1">
    <source>
        <dbReference type="EMBL" id="KAK2565607.1"/>
    </source>
</evidence>
<organism evidence="1 2">
    <name type="scientific">Acropora cervicornis</name>
    <name type="common">Staghorn coral</name>
    <dbReference type="NCBI Taxonomy" id="6130"/>
    <lineage>
        <taxon>Eukaryota</taxon>
        <taxon>Metazoa</taxon>
        <taxon>Cnidaria</taxon>
        <taxon>Anthozoa</taxon>
        <taxon>Hexacorallia</taxon>
        <taxon>Scleractinia</taxon>
        <taxon>Astrocoeniina</taxon>
        <taxon>Acroporidae</taxon>
        <taxon>Acropora</taxon>
    </lineage>
</organism>
<dbReference type="Proteomes" id="UP001249851">
    <property type="component" value="Unassembled WGS sequence"/>
</dbReference>
<reference evidence="1" key="2">
    <citation type="journal article" date="2023" name="Science">
        <title>Genomic signatures of disease resistance in endangered staghorn corals.</title>
        <authorList>
            <person name="Vollmer S.V."/>
            <person name="Selwyn J.D."/>
            <person name="Despard B.A."/>
            <person name="Roesel C.L."/>
        </authorList>
    </citation>
    <scope>NUCLEOTIDE SEQUENCE</scope>
    <source>
        <strain evidence="1">K2</strain>
    </source>
</reference>
<dbReference type="AlphaFoldDB" id="A0AAD9V979"/>
<keyword evidence="2" id="KW-1185">Reference proteome</keyword>
<dbReference type="EMBL" id="JARQWQ010000019">
    <property type="protein sequence ID" value="KAK2565607.1"/>
    <property type="molecule type" value="Genomic_DNA"/>
</dbReference>
<gene>
    <name evidence="1" type="ORF">P5673_010735</name>
</gene>
<evidence type="ECO:0000313" key="2">
    <source>
        <dbReference type="Proteomes" id="UP001249851"/>
    </source>
</evidence>
<reference evidence="1" key="1">
    <citation type="journal article" date="2023" name="G3 (Bethesda)">
        <title>Whole genome assembly and annotation of the endangered Caribbean coral Acropora cervicornis.</title>
        <authorList>
            <person name="Selwyn J.D."/>
            <person name="Vollmer S.V."/>
        </authorList>
    </citation>
    <scope>NUCLEOTIDE SEQUENCE</scope>
    <source>
        <strain evidence="1">K2</strain>
    </source>
</reference>